<dbReference type="Proteomes" id="UP000651977">
    <property type="component" value="Unassembled WGS sequence"/>
</dbReference>
<dbReference type="RefSeq" id="WP_055732176.1">
    <property type="nucleotide sequence ID" value="NZ_BMDY01000004.1"/>
</dbReference>
<evidence type="ECO:0000256" key="5">
    <source>
        <dbReference type="SAM" id="Phobius"/>
    </source>
</evidence>
<reference evidence="9" key="1">
    <citation type="journal article" date="2019" name="Int. J. Syst. Evol. Microbiol.">
        <title>The Global Catalogue of Microorganisms (GCM) 10K type strain sequencing project: providing services to taxonomists for standard genome sequencing and annotation.</title>
        <authorList>
            <consortium name="The Broad Institute Genomics Platform"/>
            <consortium name="The Broad Institute Genome Sequencing Center for Infectious Disease"/>
            <person name="Wu L."/>
            <person name="Ma J."/>
        </authorList>
    </citation>
    <scope>NUCLEOTIDE SEQUENCE [LARGE SCALE GENOMIC DNA]</scope>
    <source>
        <strain evidence="9">CGMCC 1.10131</strain>
    </source>
</reference>
<evidence type="ECO:0000256" key="3">
    <source>
        <dbReference type="ARBA" id="ARBA00022748"/>
    </source>
</evidence>
<name>A0ABQ1I027_9ALTE</name>
<evidence type="ECO:0000313" key="8">
    <source>
        <dbReference type="EMBL" id="GGA98745.1"/>
    </source>
</evidence>
<dbReference type="InterPro" id="IPR056413">
    <property type="entry name" value="TPR_CcmH_CycH"/>
</dbReference>
<dbReference type="InterPro" id="IPR011990">
    <property type="entry name" value="TPR-like_helical_dom_sf"/>
</dbReference>
<dbReference type="Pfam" id="PF23892">
    <property type="entry name" value="Ig_CycH"/>
    <property type="match status" value="1"/>
</dbReference>
<dbReference type="Gene3D" id="1.25.40.10">
    <property type="entry name" value="Tetratricopeptide repeat domain"/>
    <property type="match status" value="1"/>
</dbReference>
<comment type="caution">
    <text evidence="8">The sequence shown here is derived from an EMBL/GenBank/DDBJ whole genome shotgun (WGS) entry which is preliminary data.</text>
</comment>
<organism evidence="8 9">
    <name type="scientific">Agarivorans gilvus</name>
    <dbReference type="NCBI Taxonomy" id="680279"/>
    <lineage>
        <taxon>Bacteria</taxon>
        <taxon>Pseudomonadati</taxon>
        <taxon>Pseudomonadota</taxon>
        <taxon>Gammaproteobacteria</taxon>
        <taxon>Alteromonadales</taxon>
        <taxon>Alteromonadaceae</taxon>
        <taxon>Agarivorans</taxon>
    </lineage>
</organism>
<evidence type="ECO:0000259" key="6">
    <source>
        <dbReference type="Pfam" id="PF23892"/>
    </source>
</evidence>
<keyword evidence="4" id="KW-0802">TPR repeat</keyword>
<dbReference type="InterPro" id="IPR051263">
    <property type="entry name" value="C-type_cytochrome_biogenesis"/>
</dbReference>
<evidence type="ECO:0000259" key="7">
    <source>
        <dbReference type="Pfam" id="PF23914"/>
    </source>
</evidence>
<evidence type="ECO:0000256" key="1">
    <source>
        <dbReference type="ARBA" id="ARBA00004196"/>
    </source>
</evidence>
<keyword evidence="3" id="KW-0201">Cytochrome c-type biogenesis</keyword>
<dbReference type="PANTHER" id="PTHR47870:SF1">
    <property type="entry name" value="CYTOCHROME C-TYPE BIOGENESIS PROTEIN CCMH"/>
    <property type="match status" value="1"/>
</dbReference>
<evidence type="ECO:0000256" key="2">
    <source>
        <dbReference type="ARBA" id="ARBA00022737"/>
    </source>
</evidence>
<keyword evidence="5" id="KW-0812">Transmembrane</keyword>
<keyword evidence="9" id="KW-1185">Reference proteome</keyword>
<evidence type="ECO:0000256" key="4">
    <source>
        <dbReference type="ARBA" id="ARBA00022803"/>
    </source>
</evidence>
<dbReference type="NCBIfam" id="TIGR03142">
    <property type="entry name" value="cytochro_ccmI"/>
    <property type="match status" value="1"/>
</dbReference>
<sequence>MAVFWLAAFVLTLLAVAALVMPFMRQRHGRSITQTELNKTLYKDRLQEIEQEDQQGLADDRQLLVSELQHNLLDDIPEQDSKQQQAVSIWLVLPGVAIVIALSLAFYFKLGSADKVQDWQNVVAKMPELSNRILLGEGAEVSDQDLQDFALGLRTKLYNEPNDTRGWFLLAKVGQALNRLDMMTDAAEQAYRRDPSSASIIAVYAQSLFYSGDANQQAKAERIVVRALQQDSSQLELWSLYAFMALEQQQFQLAIDRWQSMLSLVDADSERHQMLQQSIDFAKAQLAQQAQQQEQVSEPAAVTGPSYQITVDVQEGVEVPDSSFLFVFAKAVNGPPMPLAAKKIAHPRFPLTLTLSDSDSMMEGLKLSQQGTFYITARLSYDNNAQTTDGDWQGESDPINSEQQETIQLHIDTRL</sequence>
<keyword evidence="2" id="KW-0677">Repeat</keyword>
<dbReference type="Pfam" id="PF23914">
    <property type="entry name" value="TPR_CcmH_CycH"/>
    <property type="match status" value="1"/>
</dbReference>
<dbReference type="InterPro" id="IPR056412">
    <property type="entry name" value="Ig_CycH"/>
</dbReference>
<feature type="domain" description="Cytochrome c-type biogenesis protein H TPR" evidence="7">
    <location>
        <begin position="115"/>
        <end position="271"/>
    </location>
</feature>
<comment type="subcellular location">
    <subcellularLocation>
        <location evidence="1">Cell envelope</location>
    </subcellularLocation>
</comment>
<evidence type="ECO:0000313" key="9">
    <source>
        <dbReference type="Proteomes" id="UP000651977"/>
    </source>
</evidence>
<keyword evidence="5" id="KW-1133">Transmembrane helix</keyword>
<dbReference type="EMBL" id="BMDY01000004">
    <property type="protein sequence ID" value="GGA98745.1"/>
    <property type="molecule type" value="Genomic_DNA"/>
</dbReference>
<dbReference type="PANTHER" id="PTHR47870">
    <property type="entry name" value="CYTOCHROME C-TYPE BIOGENESIS PROTEIN CCMH"/>
    <property type="match status" value="1"/>
</dbReference>
<proteinExistence type="predicted"/>
<dbReference type="InterPro" id="IPR017560">
    <property type="entry name" value="Cyt_c_biogenesis_CcmI"/>
</dbReference>
<feature type="domain" description="Cytochrome c-type biogenesis protein H Ig-like" evidence="6">
    <location>
        <begin position="309"/>
        <end position="412"/>
    </location>
</feature>
<keyword evidence="5" id="KW-0472">Membrane</keyword>
<gene>
    <name evidence="8" type="ORF">GCM10007414_09700</name>
</gene>
<protein>
    <submittedName>
        <fullName evidence="8">C-type cytochrome biogenesis protein CcmI</fullName>
    </submittedName>
</protein>
<feature type="transmembrane region" description="Helical" evidence="5">
    <location>
        <begin position="87"/>
        <end position="108"/>
    </location>
</feature>
<dbReference type="SUPFAM" id="SSF48452">
    <property type="entry name" value="TPR-like"/>
    <property type="match status" value="1"/>
</dbReference>
<accession>A0ABQ1I027</accession>